<comment type="caution">
    <text evidence="1">The sequence shown here is derived from an EMBL/GenBank/DDBJ whole genome shotgun (WGS) entry which is preliminary data.</text>
</comment>
<name>A0A073ISK4_9BACT</name>
<evidence type="ECO:0000313" key="2">
    <source>
        <dbReference type="Proteomes" id="UP000027665"/>
    </source>
</evidence>
<sequence>MGETEVCNRALILCGCSRGISSMDEKSAEAAVCKRVYLPAFRSLLAAHPWSWTVRICTLEQMDVSVPGWKYLYTPPQDCAVLCRVFNEEAGNAPFRMLTVEARKGVFEAAVATDLYRAYAEFRSSAIPPFMPDLFAEALAYRLAMEICVSLQGGDVNMREHLARFYNEAVQRAAWNDANEAVPADMGDDWADEYVRGRG</sequence>
<dbReference type="RefSeq" id="WP_037974171.1">
    <property type="nucleotide sequence ID" value="NZ_JMKI01000004.1"/>
</dbReference>
<organism evidence="1 2">
    <name type="scientific">Synergistes jonesii</name>
    <dbReference type="NCBI Taxonomy" id="2754"/>
    <lineage>
        <taxon>Bacteria</taxon>
        <taxon>Thermotogati</taxon>
        <taxon>Synergistota</taxon>
        <taxon>Synergistia</taxon>
        <taxon>Synergistales</taxon>
        <taxon>Synergistaceae</taxon>
        <taxon>Synergistes</taxon>
    </lineage>
</organism>
<accession>A0A073ISK4</accession>
<dbReference type="EMBL" id="JMKI01000004">
    <property type="protein sequence ID" value="KEJ93328.1"/>
    <property type="molecule type" value="Genomic_DNA"/>
</dbReference>
<keyword evidence="2" id="KW-1185">Reference proteome</keyword>
<dbReference type="eggNOG" id="ENOG5032V6V">
    <property type="taxonomic scope" value="Bacteria"/>
</dbReference>
<reference evidence="1 2" key="1">
    <citation type="submission" date="2014-04" db="EMBL/GenBank/DDBJ databases">
        <title>Draft Genome Sequence of Synergistes jonesii.</title>
        <authorList>
            <person name="Coil D.A."/>
            <person name="Eisen J.A."/>
            <person name="Holland-Moritz H.E."/>
        </authorList>
    </citation>
    <scope>NUCLEOTIDE SEQUENCE [LARGE SCALE GENOMIC DNA]</scope>
    <source>
        <strain evidence="1 2">78-1</strain>
    </source>
</reference>
<dbReference type="STRING" id="2754.EH55_08470"/>
<proteinExistence type="predicted"/>
<protein>
    <submittedName>
        <fullName evidence="1">Uncharacterized protein</fullName>
    </submittedName>
</protein>
<dbReference type="AlphaFoldDB" id="A0A073ISK4"/>
<dbReference type="Proteomes" id="UP000027665">
    <property type="component" value="Unassembled WGS sequence"/>
</dbReference>
<dbReference type="OrthoDB" id="188081at2"/>
<gene>
    <name evidence="1" type="ORF">EH55_08470</name>
</gene>
<evidence type="ECO:0000313" key="1">
    <source>
        <dbReference type="EMBL" id="KEJ93328.1"/>
    </source>
</evidence>
<dbReference type="GeneID" id="90982517"/>